<dbReference type="Proteomes" id="UP000256488">
    <property type="component" value="Unassembled WGS sequence"/>
</dbReference>
<evidence type="ECO:0000313" key="2">
    <source>
        <dbReference type="Proteomes" id="UP000256488"/>
    </source>
</evidence>
<comment type="caution">
    <text evidence="1">The sequence shown here is derived from an EMBL/GenBank/DDBJ whole genome shotgun (WGS) entry which is preliminary data.</text>
</comment>
<evidence type="ECO:0000313" key="1">
    <source>
        <dbReference type="EMBL" id="RFA32226.1"/>
    </source>
</evidence>
<dbReference type="AlphaFoldDB" id="A0A3E0WJS4"/>
<gene>
    <name evidence="1" type="ORF">CAI16_18695</name>
</gene>
<accession>A0A3E0WJS4</accession>
<reference evidence="1 2" key="1">
    <citation type="submission" date="2017-05" db="EMBL/GenBank/DDBJ databases">
        <title>Virgibacillus sp. AK90 isolated from a saltern of Kakinada, India.</title>
        <authorList>
            <person name="Gupta V."/>
            <person name="Sidhu C."/>
            <person name="Korpole S."/>
            <person name="Pinnaka A.K."/>
        </authorList>
    </citation>
    <scope>NUCLEOTIDE SEQUENCE [LARGE SCALE GENOMIC DNA]</scope>
    <source>
        <strain evidence="1 2">AK90</strain>
    </source>
</reference>
<dbReference type="RefSeq" id="WP_116279598.1">
    <property type="nucleotide sequence ID" value="NZ_NFZX01000073.1"/>
</dbReference>
<sequence>MSELNKVNGKIQHLRKVNQTYLKQIKSLLEERNIESQLRMHSYFSYAVTIKHDRKGGNFILGSYHVLNNGSVALTNPHICIKLPRDNKIEFSGKYAYKNKLHNAKMQEGWERMDESNETKEIWLKPVNKQILKPYESLVFPDFQIQWPSDERYAYSIQGFIYGNELQEGSPSLNQININGIVAKGDEEDGI</sequence>
<name>A0A3E0WJS4_9BACI</name>
<proteinExistence type="predicted"/>
<protein>
    <submittedName>
        <fullName evidence="1">Uncharacterized protein</fullName>
    </submittedName>
</protein>
<dbReference type="EMBL" id="NFZX01000073">
    <property type="protein sequence ID" value="RFA32226.1"/>
    <property type="molecule type" value="Genomic_DNA"/>
</dbReference>
<organism evidence="1 2">
    <name type="scientific">Virgibacillus dokdonensis</name>
    <dbReference type="NCBI Taxonomy" id="302167"/>
    <lineage>
        <taxon>Bacteria</taxon>
        <taxon>Bacillati</taxon>
        <taxon>Bacillota</taxon>
        <taxon>Bacilli</taxon>
        <taxon>Bacillales</taxon>
        <taxon>Bacillaceae</taxon>
        <taxon>Virgibacillus</taxon>
    </lineage>
</organism>